<sequence length="296" mass="32455">MKDTHRVLVLESSSPSMNLQQGLNLQSLIACQNYNPQDAVHPAASACSRGMTAMEEKTVKAILFDLDNTLIETSRAGAVAIQKTSELLKTTLGLDDKTTSSICDKFKHKLFHESFDPAAGRSIDDVRVGHWEESIQETLGGSSTPSLAAQCYTLWKSSRLELLSLSPQICDLLKNLHRRYKLLLLTNGEAQTQREKVDAVGCEEFFDAVVIGGEHPEQKPYISIFTLCFQKLEVEAQDCIMVGDSLDTDIQGGFNARVRATVWISGAGGAVPDGSVKPDYTIPTVLDLPQVLEQLK</sequence>
<dbReference type="SUPFAM" id="SSF56784">
    <property type="entry name" value="HAD-like"/>
    <property type="match status" value="1"/>
</dbReference>
<dbReference type="RefSeq" id="XP_018536567.1">
    <property type="nucleotide sequence ID" value="XM_018681051.2"/>
</dbReference>
<proteinExistence type="predicted"/>
<dbReference type="Gene3D" id="3.40.50.1000">
    <property type="entry name" value="HAD superfamily/HAD-like"/>
    <property type="match status" value="1"/>
</dbReference>
<dbReference type="NCBIfam" id="TIGR02253">
    <property type="entry name" value="CTE7"/>
    <property type="match status" value="1"/>
</dbReference>
<dbReference type="Gene3D" id="1.20.120.710">
    <property type="entry name" value="Haloacid dehalogenase hydrolase-like domain"/>
    <property type="match status" value="1"/>
</dbReference>
<protein>
    <submittedName>
        <fullName evidence="5">N-acylneuraminate-9-phosphatase</fullName>
    </submittedName>
</protein>
<dbReference type="GeneID" id="108886283"/>
<dbReference type="InterPro" id="IPR011950">
    <property type="entry name" value="HAD-SF_hydro_IA_CTE7"/>
</dbReference>
<gene>
    <name evidence="5" type="primary">nanp</name>
</gene>
<dbReference type="PANTHER" id="PTHR46470:SF3">
    <property type="entry name" value="N-ACYLNEURAMINATE-9-PHOSPHATASE"/>
    <property type="match status" value="1"/>
</dbReference>
<dbReference type="PROSITE" id="PS51257">
    <property type="entry name" value="PROKAR_LIPOPROTEIN"/>
    <property type="match status" value="1"/>
</dbReference>
<evidence type="ECO:0000256" key="1">
    <source>
        <dbReference type="ARBA" id="ARBA00001946"/>
    </source>
</evidence>
<dbReference type="InterPro" id="IPR036412">
    <property type="entry name" value="HAD-like_sf"/>
</dbReference>
<dbReference type="GO" id="GO:0050124">
    <property type="term" value="F:N-acylneuraminate-9-phosphatase activity"/>
    <property type="evidence" value="ECO:0007669"/>
    <property type="project" value="TreeGrafter"/>
</dbReference>
<dbReference type="KEGG" id="lcf:108886283"/>
<dbReference type="CTD" id="140838"/>
<comment type="cofactor">
    <cofactor evidence="1">
        <name>Mg(2+)</name>
        <dbReference type="ChEBI" id="CHEBI:18420"/>
    </cofactor>
</comment>
<keyword evidence="2" id="KW-0378">Hydrolase</keyword>
<dbReference type="SFLD" id="SFLDS00003">
    <property type="entry name" value="Haloacid_Dehalogenase"/>
    <property type="match status" value="1"/>
</dbReference>
<accession>A0AAJ7PRC3</accession>
<dbReference type="InterPro" id="IPR023214">
    <property type="entry name" value="HAD_sf"/>
</dbReference>
<keyword evidence="3" id="KW-0460">Magnesium</keyword>
<evidence type="ECO:0000313" key="4">
    <source>
        <dbReference type="Proteomes" id="UP000694890"/>
    </source>
</evidence>
<evidence type="ECO:0000313" key="5">
    <source>
        <dbReference type="RefSeq" id="XP_018536567.1"/>
    </source>
</evidence>
<name>A0AAJ7PRC3_LATCA</name>
<dbReference type="InterPro" id="IPR051400">
    <property type="entry name" value="HAD-like_hydrolase"/>
</dbReference>
<evidence type="ECO:0000256" key="3">
    <source>
        <dbReference type="ARBA" id="ARBA00022842"/>
    </source>
</evidence>
<dbReference type="GO" id="GO:0046380">
    <property type="term" value="P:N-acetylneuraminate biosynthetic process"/>
    <property type="evidence" value="ECO:0007669"/>
    <property type="project" value="TreeGrafter"/>
</dbReference>
<organism evidence="4 5">
    <name type="scientific">Lates calcarifer</name>
    <name type="common">Barramundi</name>
    <name type="synonym">Holocentrus calcarifer</name>
    <dbReference type="NCBI Taxonomy" id="8187"/>
    <lineage>
        <taxon>Eukaryota</taxon>
        <taxon>Metazoa</taxon>
        <taxon>Chordata</taxon>
        <taxon>Craniata</taxon>
        <taxon>Vertebrata</taxon>
        <taxon>Euteleostomi</taxon>
        <taxon>Actinopterygii</taxon>
        <taxon>Neopterygii</taxon>
        <taxon>Teleostei</taxon>
        <taxon>Neoteleostei</taxon>
        <taxon>Acanthomorphata</taxon>
        <taxon>Carangaria</taxon>
        <taxon>Carangaria incertae sedis</taxon>
        <taxon>Centropomidae</taxon>
        <taxon>Lates</taxon>
    </lineage>
</organism>
<evidence type="ECO:0000256" key="2">
    <source>
        <dbReference type="ARBA" id="ARBA00022801"/>
    </source>
</evidence>
<dbReference type="PANTHER" id="PTHR46470">
    <property type="entry name" value="N-ACYLNEURAMINATE-9-PHOSPHATASE"/>
    <property type="match status" value="1"/>
</dbReference>
<dbReference type="AlphaFoldDB" id="A0AAJ7PRC3"/>
<dbReference type="Proteomes" id="UP000694890">
    <property type="component" value="Linkage group LG16_LG22"/>
</dbReference>
<dbReference type="SFLD" id="SFLDG01129">
    <property type="entry name" value="C1.5:_HAD__Beta-PGM__Phosphata"/>
    <property type="match status" value="1"/>
</dbReference>
<dbReference type="InterPro" id="IPR006439">
    <property type="entry name" value="HAD-SF_hydro_IA"/>
</dbReference>
<reference evidence="5" key="1">
    <citation type="submission" date="2025-08" db="UniProtKB">
        <authorList>
            <consortium name="RefSeq"/>
        </authorList>
    </citation>
    <scope>IDENTIFICATION</scope>
    <source>
        <tissue evidence="5">Brain</tissue>
    </source>
</reference>
<dbReference type="NCBIfam" id="TIGR01549">
    <property type="entry name" value="HAD-SF-IA-v1"/>
    <property type="match status" value="1"/>
</dbReference>
<dbReference type="Pfam" id="PF00702">
    <property type="entry name" value="Hydrolase"/>
    <property type="match status" value="1"/>
</dbReference>